<dbReference type="EMBL" id="CP039734">
    <property type="protein sequence ID" value="QIR74841.1"/>
    <property type="molecule type" value="Genomic_DNA"/>
</dbReference>
<gene>
    <name evidence="1" type="ORF">FA584_00840</name>
</gene>
<name>A0A6G9VMX5_9BACT</name>
<accession>A0A6G9VMX5</accession>
<dbReference type="AlphaFoldDB" id="A0A6G9VMX5"/>
<dbReference type="RefSeq" id="WP_167749040.1">
    <property type="nucleotide sequence ID" value="NZ_CP039734.2"/>
</dbReference>
<sequence length="136" mass="15800">MIEILKYGEQGITRWIDNLIKEITENPKEFISIARVHDGDKNYSFIALFKNKCTIGKYTALIHEWGTNDGMSGEGGRGFIRMNDFLSDNNIEAIDLELDAKDAKQIGYMSKGSIQDWEKRKEIWKRYVDKLSYQLL</sequence>
<evidence type="ECO:0000313" key="1">
    <source>
        <dbReference type="EMBL" id="QIR74841.1"/>
    </source>
</evidence>
<protein>
    <submittedName>
        <fullName evidence="1">Uncharacterized protein</fullName>
    </submittedName>
</protein>
<organism evidence="1 2">
    <name type="scientific">Sulfurospirillum diekertiae</name>
    <dbReference type="NCBI Taxonomy" id="1854492"/>
    <lineage>
        <taxon>Bacteria</taxon>
        <taxon>Pseudomonadati</taxon>
        <taxon>Campylobacterota</taxon>
        <taxon>Epsilonproteobacteria</taxon>
        <taxon>Campylobacterales</taxon>
        <taxon>Sulfurospirillaceae</taxon>
        <taxon>Sulfurospirillum</taxon>
    </lineage>
</organism>
<evidence type="ECO:0000313" key="2">
    <source>
        <dbReference type="Proteomes" id="UP000502831"/>
    </source>
</evidence>
<reference evidence="1 2" key="1">
    <citation type="journal article" date="2017" name="Environ. Sci. Technol.">
        <title>Organohalide Respiration with Chlorinated Ethenes under Low pH Conditions.</title>
        <authorList>
            <person name="Yang Y."/>
            <person name="Capiro N.L."/>
            <person name="Marcet T.F."/>
            <person name="Yan J."/>
            <person name="Pennell K.D."/>
            <person name="Loffler F.E."/>
        </authorList>
    </citation>
    <scope>NUCLEOTIDE SEQUENCE [LARGE SCALE GENOMIC DNA]</scope>
    <source>
        <strain evidence="1 2">ACSDCE</strain>
    </source>
</reference>
<proteinExistence type="predicted"/>
<dbReference type="Proteomes" id="UP000502831">
    <property type="component" value="Chromosome"/>
</dbReference>